<dbReference type="SUPFAM" id="SSF52980">
    <property type="entry name" value="Restriction endonuclease-like"/>
    <property type="match status" value="1"/>
</dbReference>
<proteinExistence type="predicted"/>
<dbReference type="Proteomes" id="UP000237755">
    <property type="component" value="Unassembled WGS sequence"/>
</dbReference>
<organism evidence="1 2">
    <name type="scientific">Microterricola pindariensis</name>
    <dbReference type="NCBI Taxonomy" id="478010"/>
    <lineage>
        <taxon>Bacteria</taxon>
        <taxon>Bacillati</taxon>
        <taxon>Actinomycetota</taxon>
        <taxon>Actinomycetes</taxon>
        <taxon>Micrococcales</taxon>
        <taxon>Microbacteriaceae</taxon>
        <taxon>Microterricola</taxon>
    </lineage>
</organism>
<evidence type="ECO:0000313" key="2">
    <source>
        <dbReference type="Proteomes" id="UP000237755"/>
    </source>
</evidence>
<dbReference type="Gene3D" id="3.40.960.10">
    <property type="entry name" value="VSR Endonuclease"/>
    <property type="match status" value="1"/>
</dbReference>
<name>A0ABX5AVP3_9MICO</name>
<dbReference type="EMBL" id="MPZN01000021">
    <property type="protein sequence ID" value="PPL19006.1"/>
    <property type="molecule type" value="Genomic_DNA"/>
</dbReference>
<evidence type="ECO:0000313" key="1">
    <source>
        <dbReference type="EMBL" id="PPL19006.1"/>
    </source>
</evidence>
<comment type="caution">
    <text evidence="1">The sequence shown here is derived from an EMBL/GenBank/DDBJ whole genome shotgun (WGS) entry which is preliminary data.</text>
</comment>
<evidence type="ECO:0008006" key="3">
    <source>
        <dbReference type="Google" id="ProtNLM"/>
    </source>
</evidence>
<protein>
    <recommendedName>
        <fullName evidence="3">DUF559 domain-containing protein</fullName>
    </recommendedName>
</protein>
<reference evidence="1 2" key="1">
    <citation type="journal article" date="2008" name="Int. J. Syst. Evol. Microbiol.">
        <title>Leifsonia pindariensis sp. nov., isolated from the Pindari glacier of the Indian Himalayas, and emended description of the genus Leifsonia.</title>
        <authorList>
            <person name="Reddy G.S."/>
            <person name="Prabagaran S.R."/>
            <person name="Shivaji S."/>
        </authorList>
    </citation>
    <scope>NUCLEOTIDE SEQUENCE [LARGE SCALE GENOMIC DNA]</scope>
    <source>
        <strain evidence="1 2">PON 10</strain>
    </source>
</reference>
<gene>
    <name evidence="1" type="ORF">GY24_08085</name>
</gene>
<dbReference type="InterPro" id="IPR011335">
    <property type="entry name" value="Restrct_endonuc-II-like"/>
</dbReference>
<keyword evidence="2" id="KW-1185">Reference proteome</keyword>
<accession>A0ABX5AVP3</accession>
<sequence>MTRRRPLPFRLQLAPFSIHEGAAQGVSRNRLRASDLSAPFRGTRAQAGDSGLRTRCEAFSLVMGPHQLFAGPTAAQLWGIPVPPRLARDVRLHVLTVGHDWASIAQGIIGSRTALPVTPEVMHGLRLTDAASTWCALAGLLSVDELIEAGDRLLGRPMPLSSSEQIDAAIAAHGSRRGIRRLREARPQLRAGSESPRETRLRLVVVRGGLPEPEPNGVIALRGGRSTHGDLVFRAYKVLLEYDGQHHREDAEQWARDVVRLNDLAEAGWLVIRITKDTPRAEILARTERALRNRGWRP</sequence>